<evidence type="ECO:0000256" key="1">
    <source>
        <dbReference type="SAM" id="MobiDB-lite"/>
    </source>
</evidence>
<dbReference type="InterPro" id="IPR001509">
    <property type="entry name" value="Epimerase_deHydtase"/>
</dbReference>
<sequence>MELLVLGGTVFLSRAVAEEGLRRGHDVTCACRGESGGVPAGARHVAWDRAAEPDPPRALAGARPDAVVDVARHPSWVRAAVAAFPEAHWSFVSTINVYTDEATPGGTPDSLPLHDPVHTDEDPATSPELYGAMKVACEDAVRDGAAAAFVVRPGLIVGPGDPTGRFSYWPARLDGADGAEVLAPGDPDDVVQVIDVRDLAAWIVDAAERRTTGTYDGTSAPTTRGDFLAEVARGVGVEPAWVWVPQDALAEHRVEPWAGPRSVPVWLPLPEYAGMLAHDVTASYDAGLVTRPLAETARDTLAWLREHPDATVTGLTRDEEAEVLGAWSRQARPR</sequence>
<dbReference type="RefSeq" id="WP_378588820.1">
    <property type="nucleotide sequence ID" value="NZ_JBHSKD010000007.1"/>
</dbReference>
<dbReference type="InterPro" id="IPR036291">
    <property type="entry name" value="NAD(P)-bd_dom_sf"/>
</dbReference>
<dbReference type="Proteomes" id="UP001596087">
    <property type="component" value="Unassembled WGS sequence"/>
</dbReference>
<dbReference type="EMBL" id="JBHSKD010000007">
    <property type="protein sequence ID" value="MFC5176468.1"/>
    <property type="molecule type" value="Genomic_DNA"/>
</dbReference>
<reference evidence="4" key="1">
    <citation type="journal article" date="2019" name="Int. J. Syst. Evol. Microbiol.">
        <title>The Global Catalogue of Microorganisms (GCM) 10K type strain sequencing project: providing services to taxonomists for standard genome sequencing and annotation.</title>
        <authorList>
            <consortium name="The Broad Institute Genomics Platform"/>
            <consortium name="The Broad Institute Genome Sequencing Center for Infectious Disease"/>
            <person name="Wu L."/>
            <person name="Ma J."/>
        </authorList>
    </citation>
    <scope>NUCLEOTIDE SEQUENCE [LARGE SCALE GENOMIC DNA]</scope>
    <source>
        <strain evidence="4">DFY41</strain>
    </source>
</reference>
<dbReference type="Pfam" id="PF01370">
    <property type="entry name" value="Epimerase"/>
    <property type="match status" value="1"/>
</dbReference>
<evidence type="ECO:0000313" key="3">
    <source>
        <dbReference type="EMBL" id="MFC5176468.1"/>
    </source>
</evidence>
<comment type="caution">
    <text evidence="3">The sequence shown here is derived from an EMBL/GenBank/DDBJ whole genome shotgun (WGS) entry which is preliminary data.</text>
</comment>
<organism evidence="3 4">
    <name type="scientific">Nocardioides taihuensis</name>
    <dbReference type="NCBI Taxonomy" id="1835606"/>
    <lineage>
        <taxon>Bacteria</taxon>
        <taxon>Bacillati</taxon>
        <taxon>Actinomycetota</taxon>
        <taxon>Actinomycetes</taxon>
        <taxon>Propionibacteriales</taxon>
        <taxon>Nocardioidaceae</taxon>
        <taxon>Nocardioides</taxon>
    </lineage>
</organism>
<keyword evidence="4" id="KW-1185">Reference proteome</keyword>
<proteinExistence type="predicted"/>
<protein>
    <submittedName>
        <fullName evidence="3">NAD-dependent epimerase/dehydratase family protein</fullName>
    </submittedName>
</protein>
<accession>A0ABW0BHJ8</accession>
<evidence type="ECO:0000259" key="2">
    <source>
        <dbReference type="Pfam" id="PF01370"/>
    </source>
</evidence>
<name>A0ABW0BHJ8_9ACTN</name>
<gene>
    <name evidence="3" type="ORF">ACFPGP_07280</name>
</gene>
<feature type="region of interest" description="Disordered" evidence="1">
    <location>
        <begin position="103"/>
        <end position="125"/>
    </location>
</feature>
<evidence type="ECO:0000313" key="4">
    <source>
        <dbReference type="Proteomes" id="UP001596087"/>
    </source>
</evidence>
<dbReference type="Gene3D" id="3.40.50.720">
    <property type="entry name" value="NAD(P)-binding Rossmann-like Domain"/>
    <property type="match status" value="1"/>
</dbReference>
<dbReference type="SUPFAM" id="SSF51735">
    <property type="entry name" value="NAD(P)-binding Rossmann-fold domains"/>
    <property type="match status" value="1"/>
</dbReference>
<feature type="domain" description="NAD-dependent epimerase/dehydratase" evidence="2">
    <location>
        <begin position="4"/>
        <end position="210"/>
    </location>
</feature>